<proteinExistence type="predicted"/>
<evidence type="ECO:0000256" key="2">
    <source>
        <dbReference type="SAM" id="Phobius"/>
    </source>
</evidence>
<gene>
    <name evidence="3" type="ORF">DYB32_000660</name>
</gene>
<keyword evidence="2" id="KW-0472">Membrane</keyword>
<keyword evidence="2" id="KW-1133">Transmembrane helix</keyword>
<comment type="caution">
    <text evidence="3">The sequence shown here is derived from an EMBL/GenBank/DDBJ whole genome shotgun (WGS) entry which is preliminary data.</text>
</comment>
<organism evidence="3 4">
    <name type="scientific">Aphanomyces invadans</name>
    <dbReference type="NCBI Taxonomy" id="157072"/>
    <lineage>
        <taxon>Eukaryota</taxon>
        <taxon>Sar</taxon>
        <taxon>Stramenopiles</taxon>
        <taxon>Oomycota</taxon>
        <taxon>Saprolegniomycetes</taxon>
        <taxon>Saprolegniales</taxon>
        <taxon>Verrucalvaceae</taxon>
        <taxon>Aphanomyces</taxon>
    </lineage>
</organism>
<dbReference type="Proteomes" id="UP000285060">
    <property type="component" value="Unassembled WGS sequence"/>
</dbReference>
<keyword evidence="2" id="KW-0812">Transmembrane</keyword>
<feature type="transmembrane region" description="Helical" evidence="2">
    <location>
        <begin position="61"/>
        <end position="82"/>
    </location>
</feature>
<accession>A0A3R6Z5K5</accession>
<evidence type="ECO:0000256" key="1">
    <source>
        <dbReference type="SAM" id="MobiDB-lite"/>
    </source>
</evidence>
<reference evidence="3 4" key="1">
    <citation type="submission" date="2018-08" db="EMBL/GenBank/DDBJ databases">
        <title>Aphanomyces genome sequencing and annotation.</title>
        <authorList>
            <person name="Minardi D."/>
            <person name="Oidtmann B."/>
            <person name="Van Der Giezen M."/>
            <person name="Studholme D.J."/>
        </authorList>
    </citation>
    <scope>NUCLEOTIDE SEQUENCE [LARGE SCALE GENOMIC DNA]</scope>
    <source>
        <strain evidence="3 4">NJM0002</strain>
    </source>
</reference>
<feature type="compositionally biased region" description="Low complexity" evidence="1">
    <location>
        <begin position="21"/>
        <end position="33"/>
    </location>
</feature>
<evidence type="ECO:0000313" key="4">
    <source>
        <dbReference type="Proteomes" id="UP000285060"/>
    </source>
</evidence>
<feature type="region of interest" description="Disordered" evidence="1">
    <location>
        <begin position="19"/>
        <end position="55"/>
    </location>
</feature>
<dbReference type="AlphaFoldDB" id="A0A3R6Z5K5"/>
<dbReference type="EMBL" id="QUSY01000018">
    <property type="protein sequence ID" value="RHY34778.1"/>
    <property type="molecule type" value="Genomic_DNA"/>
</dbReference>
<sequence>MVPPDLPPLEVLSDEELHHITSSTSSGHTKSTSEVAMKSNPPAAAAASTNPKKHPPPDNPLFVHAVIVVLMLYLAACAYAYLCPLEGIPWEVEFALPTQNISSNCTVTILHPLEGQVTSRNVIEFELHAPSNTTNSSQIMQYTIQVDDAVHVMELTVLLDGVKVQTLPPSTDAAATKQVHRGVLVGLHPGHHTLHIRGLHDDNDIDNVWFHILETN</sequence>
<name>A0A3R6Z5K5_9STRA</name>
<evidence type="ECO:0000313" key="3">
    <source>
        <dbReference type="EMBL" id="RHY34778.1"/>
    </source>
</evidence>
<dbReference type="VEuPathDB" id="FungiDB:H310_05880"/>
<keyword evidence="4" id="KW-1185">Reference proteome</keyword>
<protein>
    <submittedName>
        <fullName evidence="3">Uncharacterized protein</fullName>
    </submittedName>
</protein>